<dbReference type="EMBL" id="CAJVAX010000019">
    <property type="protein sequence ID" value="CAG7652387.1"/>
    <property type="molecule type" value="Genomic_DNA"/>
</dbReference>
<dbReference type="InterPro" id="IPR011047">
    <property type="entry name" value="Quinoprotein_ADH-like_sf"/>
</dbReference>
<reference evidence="2" key="1">
    <citation type="submission" date="2021-06" db="EMBL/GenBank/DDBJ databases">
        <authorList>
            <person name="Arsene-Ploetze F."/>
        </authorList>
    </citation>
    <scope>NUCLEOTIDE SEQUENCE</scope>
    <source>
        <strain evidence="2">SBRY1</strain>
    </source>
</reference>
<dbReference type="RefSeq" id="WP_205048765.1">
    <property type="nucleotide sequence ID" value="NZ_CAJVAX010000019.1"/>
</dbReference>
<name>A0A9W4H5S0_9ACTN</name>
<keyword evidence="3" id="KW-1185">Reference proteome</keyword>
<proteinExistence type="predicted"/>
<protein>
    <recommendedName>
        <fullName evidence="1">Pyrrolo-quinoline quinone repeat domain-containing protein</fullName>
    </recommendedName>
</protein>
<dbReference type="Gene3D" id="2.130.10.10">
    <property type="entry name" value="YVTN repeat-like/Quinoprotein amine dehydrogenase"/>
    <property type="match status" value="1"/>
</dbReference>
<comment type="caution">
    <text evidence="2">The sequence shown here is derived from an EMBL/GenBank/DDBJ whole genome shotgun (WGS) entry which is preliminary data.</text>
</comment>
<evidence type="ECO:0000259" key="1">
    <source>
        <dbReference type="Pfam" id="PF13360"/>
    </source>
</evidence>
<sequence length="176" mass="18018">MSRAAFGAGGGVRRGRRRGRVLALVGVVTAGLVGLGPAPVAQADETTASGDALRTGWDQAEPELGPSGVRSSSFGQLWKAPAQLDGQVYAQPVVVGGTVVAVTETNHAYGLDRATGAVLWERTFGKAWPAATLNCGDLAPTVGSTATPVYDPATGAVYLTTKVDDGPTAMNPQTRR</sequence>
<organism evidence="2 3">
    <name type="scientific">Actinacidiphila bryophytorum</name>
    <dbReference type="NCBI Taxonomy" id="1436133"/>
    <lineage>
        <taxon>Bacteria</taxon>
        <taxon>Bacillati</taxon>
        <taxon>Actinomycetota</taxon>
        <taxon>Actinomycetes</taxon>
        <taxon>Kitasatosporales</taxon>
        <taxon>Streptomycetaceae</taxon>
        <taxon>Actinacidiphila</taxon>
    </lineage>
</organism>
<gene>
    <name evidence="2" type="ORF">SBRY_50866</name>
</gene>
<dbReference type="Proteomes" id="UP001153328">
    <property type="component" value="Unassembled WGS sequence"/>
</dbReference>
<evidence type="ECO:0000313" key="2">
    <source>
        <dbReference type="EMBL" id="CAG7652387.1"/>
    </source>
</evidence>
<dbReference type="InterPro" id="IPR015943">
    <property type="entry name" value="WD40/YVTN_repeat-like_dom_sf"/>
</dbReference>
<dbReference type="SUPFAM" id="SSF50998">
    <property type="entry name" value="Quinoprotein alcohol dehydrogenase-like"/>
    <property type="match status" value="1"/>
</dbReference>
<dbReference type="AlphaFoldDB" id="A0A9W4H5S0"/>
<dbReference type="InterPro" id="IPR002372">
    <property type="entry name" value="PQQ_rpt_dom"/>
</dbReference>
<accession>A0A9W4H5S0</accession>
<dbReference type="Pfam" id="PF13360">
    <property type="entry name" value="PQQ_2"/>
    <property type="match status" value="1"/>
</dbReference>
<feature type="domain" description="Pyrrolo-quinoline quinone repeat" evidence="1">
    <location>
        <begin position="76"/>
        <end position="126"/>
    </location>
</feature>
<evidence type="ECO:0000313" key="3">
    <source>
        <dbReference type="Proteomes" id="UP001153328"/>
    </source>
</evidence>